<accession>A0A898CTU6</accession>
<proteinExistence type="predicted"/>
<keyword evidence="1" id="KW-0645">Protease</keyword>
<dbReference type="GO" id="GO:0006508">
    <property type="term" value="P:proteolysis"/>
    <property type="evidence" value="ECO:0007669"/>
    <property type="project" value="UniProtKB-KW"/>
</dbReference>
<gene>
    <name evidence="1" type="primary">clpP</name>
</gene>
<dbReference type="EMBL" id="MW348926">
    <property type="protein sequence ID" value="QSH89921.1"/>
    <property type="molecule type" value="Genomic_DNA"/>
</dbReference>
<dbReference type="AlphaFoldDB" id="A0A898CTU6"/>
<keyword evidence="1" id="KW-0378">Hydrolase</keyword>
<name>A0A898CTU6_VEROI</name>
<keyword evidence="1" id="KW-0150">Chloroplast</keyword>
<keyword evidence="1" id="KW-0934">Plastid</keyword>
<protein>
    <submittedName>
        <fullName evidence="1">ATP-dependent protease proteolytic subunit</fullName>
    </submittedName>
</protein>
<geneLocation type="chloroplast" evidence="1"/>
<sequence>MPLGLPKVPFLVPGDEEVTWVEFLCDLSDILGHMGFPRSLPRSRYPLFRPRKRNEIIQKLEREVQFNALLGEFIIIFSIRIIYGKLKLDKKNEVSRLRLEKTQLGIYLKFLRVSKRIPVLLFVKSKHNKKKWKWEDLSYMCKSKSGGSLPGVEHKPKKMKETHSGTRKYHRDLDKISMKQYINEKLIRKVSKLFLFKGRKKSKFVFIEKSKKKKKPFRKKFEKTCYEKEKEKRKRTGIYTLILFFSQFFLNRMHQKVHVRFLRDTILP</sequence>
<dbReference type="GO" id="GO:0008233">
    <property type="term" value="F:peptidase activity"/>
    <property type="evidence" value="ECO:0007669"/>
    <property type="project" value="UniProtKB-KW"/>
</dbReference>
<reference evidence="1" key="1">
    <citation type="submission" date="2020-12" db="EMBL/GenBank/DDBJ databases">
        <title>The complete chloroplast genome of Verbena officinalis.</title>
        <authorList>
            <person name="Fang Z."/>
            <person name="Lu M."/>
            <person name="Yi Y."/>
            <person name="Lv Y."/>
            <person name="Han R."/>
        </authorList>
    </citation>
    <scope>NUCLEOTIDE SEQUENCE</scope>
</reference>
<organism evidence="1">
    <name type="scientific">Verbena officinalis</name>
    <name type="common">Vervain</name>
    <dbReference type="NCBI Taxonomy" id="79772"/>
    <lineage>
        <taxon>Eukaryota</taxon>
        <taxon>Viridiplantae</taxon>
        <taxon>Streptophyta</taxon>
        <taxon>Embryophyta</taxon>
        <taxon>Tracheophyta</taxon>
        <taxon>Spermatophyta</taxon>
        <taxon>Magnoliopsida</taxon>
        <taxon>eudicotyledons</taxon>
        <taxon>Gunneridae</taxon>
        <taxon>Pentapetalae</taxon>
        <taxon>asterids</taxon>
        <taxon>lamiids</taxon>
        <taxon>Lamiales</taxon>
        <taxon>Verbenaceae</taxon>
        <taxon>Verbeneae</taxon>
        <taxon>Verbena</taxon>
    </lineage>
</organism>
<evidence type="ECO:0000313" key="1">
    <source>
        <dbReference type="EMBL" id="QSH89921.1"/>
    </source>
</evidence>